<evidence type="ECO:0000259" key="1">
    <source>
        <dbReference type="Pfam" id="PF00078"/>
    </source>
</evidence>
<dbReference type="Pfam" id="PF13456">
    <property type="entry name" value="RVT_3"/>
    <property type="match status" value="1"/>
</dbReference>
<feature type="domain" description="Reverse transcriptase" evidence="1">
    <location>
        <begin position="2"/>
        <end position="149"/>
    </location>
</feature>
<dbReference type="PANTHER" id="PTHR48475:SF2">
    <property type="entry name" value="RIBONUCLEASE H"/>
    <property type="match status" value="1"/>
</dbReference>
<feature type="domain" description="RNase H type-1" evidence="2">
    <location>
        <begin position="330"/>
        <end position="448"/>
    </location>
</feature>
<dbReference type="Gene3D" id="3.10.10.10">
    <property type="entry name" value="HIV Type 1 Reverse Transcriptase, subunit A, domain 1"/>
    <property type="match status" value="1"/>
</dbReference>
<feature type="non-terminal residue" evidence="3">
    <location>
        <position position="1"/>
    </location>
</feature>
<protein>
    <submittedName>
        <fullName evidence="3">Uncharacterized protein</fullName>
    </submittedName>
</protein>
<evidence type="ECO:0000259" key="2">
    <source>
        <dbReference type="Pfam" id="PF13456"/>
    </source>
</evidence>
<dbReference type="InterPro" id="IPR012337">
    <property type="entry name" value="RNaseH-like_sf"/>
</dbReference>
<dbReference type="Gene3D" id="3.30.420.10">
    <property type="entry name" value="Ribonuclease H-like superfamily/Ribonuclease H"/>
    <property type="match status" value="1"/>
</dbReference>
<sequence>MCTDYTDLNKACPKDPYPLPSIDRLVDGASSFALLSFMDAYSRYNQIKMHPRDEAKMTFIMDVGAYYYKMMPFELKNAGATYQRLMDKIFEGLIGGDVEVYVDDMVVKSSIAVDDCRALGRVFQAGKFLGFMLTERGIEANLEKCQAIINMRSLWTVKEVQQLTRRITTLSRFLSRSAETIFPIFNTLKKGDSFVWMVESEEAFLRLKALLATPLILMKLMLGIPLLIYISVVEEAVSIVDAEQRYQRIEKAGLTLGHLVIVRMDLPIRKVLKKPDLVRQMMAWSVQLFEFDISYESIGHIKAQALVDFVTEMTAGSEEVEVNNGWFLSVDGASNQTGSGAEVILEGPNGVLIEPSVQFEFKARNNQAEYEALLVGMILVKELEAKILTAKSDSKLITGQVNREYHAKDSQLMKYLDRATKMAATFEKFMLHHMPREKNERANLLSKLATSQKRGV</sequence>
<name>A0A371HJS2_MUCPR</name>
<dbReference type="AlphaFoldDB" id="A0A371HJS2"/>
<dbReference type="GO" id="GO:0004523">
    <property type="term" value="F:RNA-DNA hybrid ribonuclease activity"/>
    <property type="evidence" value="ECO:0007669"/>
    <property type="project" value="InterPro"/>
</dbReference>
<proteinExistence type="predicted"/>
<dbReference type="Proteomes" id="UP000257109">
    <property type="component" value="Unassembled WGS sequence"/>
</dbReference>
<dbReference type="SUPFAM" id="SSF53098">
    <property type="entry name" value="Ribonuclease H-like"/>
    <property type="match status" value="1"/>
</dbReference>
<dbReference type="SUPFAM" id="SSF56672">
    <property type="entry name" value="DNA/RNA polymerases"/>
    <property type="match status" value="1"/>
</dbReference>
<dbReference type="EMBL" id="QJKJ01002396">
    <property type="protein sequence ID" value="RDY03048.1"/>
    <property type="molecule type" value="Genomic_DNA"/>
</dbReference>
<dbReference type="InterPro" id="IPR036397">
    <property type="entry name" value="RNaseH_sf"/>
</dbReference>
<reference evidence="3" key="1">
    <citation type="submission" date="2018-05" db="EMBL/GenBank/DDBJ databases">
        <title>Draft genome of Mucuna pruriens seed.</title>
        <authorList>
            <person name="Nnadi N.E."/>
            <person name="Vos R."/>
            <person name="Hasami M.H."/>
            <person name="Devisetty U.K."/>
            <person name="Aguiy J.C."/>
        </authorList>
    </citation>
    <scope>NUCLEOTIDE SEQUENCE [LARGE SCALE GENOMIC DNA]</scope>
    <source>
        <strain evidence="3">JCA_2017</strain>
    </source>
</reference>
<dbReference type="Pfam" id="PF00078">
    <property type="entry name" value="RVT_1"/>
    <property type="match status" value="1"/>
</dbReference>
<evidence type="ECO:0000313" key="4">
    <source>
        <dbReference type="Proteomes" id="UP000257109"/>
    </source>
</evidence>
<organism evidence="3 4">
    <name type="scientific">Mucuna pruriens</name>
    <name type="common">Velvet bean</name>
    <name type="synonym">Dolichos pruriens</name>
    <dbReference type="NCBI Taxonomy" id="157652"/>
    <lineage>
        <taxon>Eukaryota</taxon>
        <taxon>Viridiplantae</taxon>
        <taxon>Streptophyta</taxon>
        <taxon>Embryophyta</taxon>
        <taxon>Tracheophyta</taxon>
        <taxon>Spermatophyta</taxon>
        <taxon>Magnoliopsida</taxon>
        <taxon>eudicotyledons</taxon>
        <taxon>Gunneridae</taxon>
        <taxon>Pentapetalae</taxon>
        <taxon>rosids</taxon>
        <taxon>fabids</taxon>
        <taxon>Fabales</taxon>
        <taxon>Fabaceae</taxon>
        <taxon>Papilionoideae</taxon>
        <taxon>50 kb inversion clade</taxon>
        <taxon>NPAAA clade</taxon>
        <taxon>indigoferoid/millettioid clade</taxon>
        <taxon>Phaseoleae</taxon>
        <taxon>Mucuna</taxon>
    </lineage>
</organism>
<dbReference type="InterPro" id="IPR000477">
    <property type="entry name" value="RT_dom"/>
</dbReference>
<dbReference type="PANTHER" id="PTHR48475">
    <property type="entry name" value="RIBONUCLEASE H"/>
    <property type="match status" value="1"/>
</dbReference>
<evidence type="ECO:0000313" key="3">
    <source>
        <dbReference type="EMBL" id="RDY03048.1"/>
    </source>
</evidence>
<dbReference type="CDD" id="cd09279">
    <property type="entry name" value="RNase_HI_like"/>
    <property type="match status" value="1"/>
</dbReference>
<keyword evidence="4" id="KW-1185">Reference proteome</keyword>
<comment type="caution">
    <text evidence="3">The sequence shown here is derived from an EMBL/GenBank/DDBJ whole genome shotgun (WGS) entry which is preliminary data.</text>
</comment>
<dbReference type="OrthoDB" id="1934793at2759"/>
<dbReference type="GO" id="GO:0003676">
    <property type="term" value="F:nucleic acid binding"/>
    <property type="evidence" value="ECO:0007669"/>
    <property type="project" value="InterPro"/>
</dbReference>
<dbReference type="CDD" id="cd01647">
    <property type="entry name" value="RT_LTR"/>
    <property type="match status" value="1"/>
</dbReference>
<dbReference type="InterPro" id="IPR002156">
    <property type="entry name" value="RNaseH_domain"/>
</dbReference>
<dbReference type="Gene3D" id="3.30.70.270">
    <property type="match status" value="1"/>
</dbReference>
<accession>A0A371HJS2</accession>
<dbReference type="InterPro" id="IPR043502">
    <property type="entry name" value="DNA/RNA_pol_sf"/>
</dbReference>
<gene>
    <name evidence="3" type="ORF">CR513_13388</name>
</gene>
<dbReference type="InterPro" id="IPR043128">
    <property type="entry name" value="Rev_trsase/Diguanyl_cyclase"/>
</dbReference>